<evidence type="ECO:0000259" key="5">
    <source>
        <dbReference type="PROSITE" id="PS01124"/>
    </source>
</evidence>
<dbReference type="Pfam" id="PF07883">
    <property type="entry name" value="Cupin_2"/>
    <property type="match status" value="1"/>
</dbReference>
<dbReference type="PRINTS" id="PR00032">
    <property type="entry name" value="HTHARAC"/>
</dbReference>
<dbReference type="GeneID" id="6803530"/>
<feature type="domain" description="HTH araC/xylS-type" evidence="5">
    <location>
        <begin position="161"/>
        <end position="258"/>
    </location>
</feature>
<dbReference type="PROSITE" id="PS01124">
    <property type="entry name" value="HTH_ARAC_FAMILY_2"/>
    <property type="match status" value="1"/>
</dbReference>
<dbReference type="SUPFAM" id="SSF46689">
    <property type="entry name" value="Homeodomain-like"/>
    <property type="match status" value="1"/>
</dbReference>
<dbReference type="CDD" id="cd06124">
    <property type="entry name" value="cupin_NimR-like_N"/>
    <property type="match status" value="1"/>
</dbReference>
<dbReference type="SUPFAM" id="SSF51182">
    <property type="entry name" value="RmlC-like cupins"/>
    <property type="match status" value="1"/>
</dbReference>
<accession>A0AAJ1DG36</accession>
<proteinExistence type="predicted"/>
<dbReference type="KEGG" id="pvl:AOB99_10980"/>
<dbReference type="RefSeq" id="WP_004248400.1">
    <property type="nucleotide sequence ID" value="NZ_ABFCQN020000004.1"/>
</dbReference>
<dbReference type="InterPro" id="IPR018060">
    <property type="entry name" value="HTH_AraC"/>
</dbReference>
<organism evidence="7 9">
    <name type="scientific">Proteus mirabilis</name>
    <dbReference type="NCBI Taxonomy" id="584"/>
    <lineage>
        <taxon>Bacteria</taxon>
        <taxon>Pseudomonadati</taxon>
        <taxon>Pseudomonadota</taxon>
        <taxon>Gammaproteobacteria</taxon>
        <taxon>Enterobacterales</taxon>
        <taxon>Morganellaceae</taxon>
        <taxon>Proteus</taxon>
    </lineage>
</organism>
<dbReference type="PANTHER" id="PTHR11019:SF190">
    <property type="entry name" value="ARAC-FAMILY REGULATORY PROTEIN"/>
    <property type="match status" value="1"/>
</dbReference>
<dbReference type="PROSITE" id="PS00041">
    <property type="entry name" value="HTH_ARAC_FAMILY_1"/>
    <property type="match status" value="1"/>
</dbReference>
<dbReference type="InterPro" id="IPR013096">
    <property type="entry name" value="Cupin_2"/>
</dbReference>
<dbReference type="InterPro" id="IPR011051">
    <property type="entry name" value="RmlC_Cupin_sf"/>
</dbReference>
<dbReference type="GO" id="GO:0043565">
    <property type="term" value="F:sequence-specific DNA binding"/>
    <property type="evidence" value="ECO:0007669"/>
    <property type="project" value="InterPro"/>
</dbReference>
<dbReference type="EMBL" id="CP021694">
    <property type="protein sequence ID" value="ARX34267.1"/>
    <property type="molecule type" value="Genomic_DNA"/>
</dbReference>
<gene>
    <name evidence="6" type="ORF">AM402_08950</name>
    <name evidence="7" type="ORF">PW210_000664</name>
</gene>
<keyword evidence="1" id="KW-0678">Repressor</keyword>
<dbReference type="FunFam" id="1.10.10.60:FF:000132">
    <property type="entry name" value="AraC family transcriptional regulator"/>
    <property type="match status" value="1"/>
</dbReference>
<evidence type="ECO:0000256" key="3">
    <source>
        <dbReference type="ARBA" id="ARBA00023125"/>
    </source>
</evidence>
<dbReference type="Pfam" id="PF12833">
    <property type="entry name" value="HTH_18"/>
    <property type="match status" value="1"/>
</dbReference>
<dbReference type="Gene3D" id="1.10.10.60">
    <property type="entry name" value="Homeodomain-like"/>
    <property type="match status" value="1"/>
</dbReference>
<keyword evidence="4" id="KW-0804">Transcription</keyword>
<evidence type="ECO:0000313" key="6">
    <source>
        <dbReference type="EMBL" id="ARX34267.1"/>
    </source>
</evidence>
<sequence length="261" mass="30036">MTIEQQKEMQWLLSDPDTVRFRDEQLLAETEFRYHQHEFGQLLYVISGVMDLEAGGQRFLAPPEFSVWIPEKVGHASYNKKTLSFKVLDIAPSWCEGLLDKPCLIQLSPIFSTIFADFFRRGVCKPQTKEDLRLSQVLIDQLKVSPIHHTYLPSSKDKLLAPVLAALEQNPADNTSLELWAKKRYTSERTLSRRCQQELGMSFSEWRKRLRFLHAISLLEQGKSVNDVAFDVGYSSSSSFIAMFQQFAGTTPERFRRLPNG</sequence>
<dbReference type="EMBL" id="ABKSPD020000002">
    <property type="protein sequence ID" value="EKW9774894.1"/>
    <property type="molecule type" value="Genomic_DNA"/>
</dbReference>
<dbReference type="Proteomes" id="UP000195540">
    <property type="component" value="Chromosome"/>
</dbReference>
<dbReference type="InterPro" id="IPR014710">
    <property type="entry name" value="RmlC-like_jellyroll"/>
</dbReference>
<name>A0AAJ1DG36_PROMI</name>
<evidence type="ECO:0000256" key="1">
    <source>
        <dbReference type="ARBA" id="ARBA00022491"/>
    </source>
</evidence>
<dbReference type="InterPro" id="IPR020449">
    <property type="entry name" value="Tscrpt_reg_AraC-type_HTH"/>
</dbReference>
<reference evidence="6 8" key="1">
    <citation type="submission" date="2017-05" db="EMBL/GenBank/DDBJ databases">
        <title>Whole genome sequencing of Proteus mirabilis AR_0155.</title>
        <authorList>
            <person name="Conlan S."/>
            <person name="Thomas P.J."/>
            <person name="Mullikin J."/>
            <person name="Frank K.M."/>
            <person name="Segre J.A."/>
        </authorList>
    </citation>
    <scope>NUCLEOTIDE SEQUENCE [LARGE SCALE GENOMIC DNA]</scope>
    <source>
        <strain evidence="6 8">AR_0155</strain>
    </source>
</reference>
<dbReference type="PANTHER" id="PTHR11019">
    <property type="entry name" value="HTH-TYPE TRANSCRIPTIONAL REGULATOR NIMR"/>
    <property type="match status" value="1"/>
</dbReference>
<evidence type="ECO:0000256" key="2">
    <source>
        <dbReference type="ARBA" id="ARBA00023015"/>
    </source>
</evidence>
<dbReference type="Proteomes" id="UP001171165">
    <property type="component" value="Unassembled WGS sequence"/>
</dbReference>
<evidence type="ECO:0000313" key="9">
    <source>
        <dbReference type="Proteomes" id="UP001171165"/>
    </source>
</evidence>
<dbReference type="GO" id="GO:0003700">
    <property type="term" value="F:DNA-binding transcription factor activity"/>
    <property type="evidence" value="ECO:0007669"/>
    <property type="project" value="InterPro"/>
</dbReference>
<dbReference type="InterPro" id="IPR009057">
    <property type="entry name" value="Homeodomain-like_sf"/>
</dbReference>
<evidence type="ECO:0000256" key="4">
    <source>
        <dbReference type="ARBA" id="ARBA00023163"/>
    </source>
</evidence>
<evidence type="ECO:0000313" key="8">
    <source>
        <dbReference type="Proteomes" id="UP000195540"/>
    </source>
</evidence>
<protein>
    <submittedName>
        <fullName evidence="6">AraC family transcriptional regulator</fullName>
    </submittedName>
    <submittedName>
        <fullName evidence="7">Helix-turn-helix transcriptional regulator</fullName>
    </submittedName>
</protein>
<keyword evidence="3" id="KW-0238">DNA-binding</keyword>
<evidence type="ECO:0000313" key="7">
    <source>
        <dbReference type="EMBL" id="EKW9774894.1"/>
    </source>
</evidence>
<reference evidence="7" key="2">
    <citation type="submission" date="2023-06" db="EMBL/GenBank/DDBJ databases">
        <authorList>
            <consortium name="Clinical and Environmental Microbiology Branch: Whole genome sequencing antimicrobial resistance pathogens in the healthcare setting"/>
        </authorList>
    </citation>
    <scope>NUCLEOTIDE SEQUENCE</scope>
    <source>
        <strain evidence="7">Microbial</strain>
    </source>
</reference>
<dbReference type="InterPro" id="IPR018062">
    <property type="entry name" value="HTH_AraC-typ_CS"/>
</dbReference>
<dbReference type="Gene3D" id="2.60.120.10">
    <property type="entry name" value="Jelly Rolls"/>
    <property type="match status" value="1"/>
</dbReference>
<dbReference type="SMART" id="SM00342">
    <property type="entry name" value="HTH_ARAC"/>
    <property type="match status" value="1"/>
</dbReference>
<dbReference type="AlphaFoldDB" id="A0AAJ1DG36"/>
<keyword evidence="2" id="KW-0805">Transcription regulation</keyword>